<dbReference type="InterPro" id="IPR013708">
    <property type="entry name" value="Shikimate_DH-bd_N"/>
</dbReference>
<dbReference type="Gene3D" id="3.40.50.10860">
    <property type="entry name" value="Leucine Dehydrogenase, chain A, domain 1"/>
    <property type="match status" value="1"/>
</dbReference>
<dbReference type="AlphaFoldDB" id="A0A101FSB4"/>
<evidence type="ECO:0000256" key="3">
    <source>
        <dbReference type="ARBA" id="ARBA00022857"/>
    </source>
</evidence>
<comment type="caution">
    <text evidence="10">The sequence shown here is derived from an EMBL/GenBank/DDBJ whole genome shotgun (WGS) entry which is preliminary data.</text>
</comment>
<comment type="subunit">
    <text evidence="6">Homodimer.</text>
</comment>
<dbReference type="GO" id="GO:0050661">
    <property type="term" value="F:NADP binding"/>
    <property type="evidence" value="ECO:0007669"/>
    <property type="project" value="InterPro"/>
</dbReference>
<comment type="function">
    <text evidence="6">Involved in the biosynthesis of the chorismate, which leads to the biosynthesis of aromatic amino acids. Catalyzes the reversible NADPH linked reduction of 3-dehydroshikimate (DHSA) to yield shikimate (SA).</text>
</comment>
<keyword evidence="3 6" id="KW-0521">NADP</keyword>
<dbReference type="Pfam" id="PF01488">
    <property type="entry name" value="Shikimate_DH"/>
    <property type="match status" value="1"/>
</dbReference>
<reference evidence="10 11" key="1">
    <citation type="journal article" date="2015" name="MBio">
        <title>Genome-Resolved Metagenomic Analysis Reveals Roles for Candidate Phyla and Other Microbial Community Members in Biogeochemical Transformations in Oil Reservoirs.</title>
        <authorList>
            <person name="Hu P."/>
            <person name="Tom L."/>
            <person name="Singh A."/>
            <person name="Thomas B.C."/>
            <person name="Baker B.J."/>
            <person name="Piceno Y.M."/>
            <person name="Andersen G.L."/>
            <person name="Banfield J.F."/>
        </authorList>
    </citation>
    <scope>NUCLEOTIDE SEQUENCE [LARGE SCALE GENOMIC DNA]</scope>
    <source>
        <strain evidence="10">57_489</strain>
    </source>
</reference>
<dbReference type="Gene3D" id="3.40.50.720">
    <property type="entry name" value="NAD(P)-binding Rossmann-like Domain"/>
    <property type="match status" value="1"/>
</dbReference>
<evidence type="ECO:0000313" key="11">
    <source>
        <dbReference type="Proteomes" id="UP000057043"/>
    </source>
</evidence>
<feature type="binding site" evidence="6">
    <location>
        <position position="210"/>
    </location>
    <ligand>
        <name>NADP(+)</name>
        <dbReference type="ChEBI" id="CHEBI:58349"/>
    </ligand>
</feature>
<organism evidence="10 11">
    <name type="scientific">Methanothrix harundinacea</name>
    <dbReference type="NCBI Taxonomy" id="301375"/>
    <lineage>
        <taxon>Archaea</taxon>
        <taxon>Methanobacteriati</taxon>
        <taxon>Methanobacteriota</taxon>
        <taxon>Stenosarchaea group</taxon>
        <taxon>Methanomicrobia</taxon>
        <taxon>Methanotrichales</taxon>
        <taxon>Methanotrichaceae</taxon>
        <taxon>Methanothrix</taxon>
    </lineage>
</organism>
<evidence type="ECO:0000313" key="10">
    <source>
        <dbReference type="EMBL" id="KUK43533.1"/>
    </source>
</evidence>
<keyword evidence="5 6" id="KW-0057">Aromatic amino acid biosynthesis</keyword>
<evidence type="ECO:0000259" key="8">
    <source>
        <dbReference type="Pfam" id="PF08501"/>
    </source>
</evidence>
<feature type="binding site" evidence="6">
    <location>
        <position position="85"/>
    </location>
    <ligand>
        <name>shikimate</name>
        <dbReference type="ChEBI" id="CHEBI:36208"/>
    </ligand>
</feature>
<dbReference type="HAMAP" id="MF_00222">
    <property type="entry name" value="Shikimate_DH_AroE"/>
    <property type="match status" value="1"/>
</dbReference>
<feature type="binding site" evidence="6">
    <location>
        <begin position="124"/>
        <end position="128"/>
    </location>
    <ligand>
        <name>NADP(+)</name>
        <dbReference type="ChEBI" id="CHEBI:58349"/>
    </ligand>
</feature>
<evidence type="ECO:0000256" key="6">
    <source>
        <dbReference type="HAMAP-Rule" id="MF_00222"/>
    </source>
</evidence>
<evidence type="ECO:0000256" key="1">
    <source>
        <dbReference type="ARBA" id="ARBA00012962"/>
    </source>
</evidence>
<evidence type="ECO:0000259" key="7">
    <source>
        <dbReference type="Pfam" id="PF01488"/>
    </source>
</evidence>
<evidence type="ECO:0000256" key="2">
    <source>
        <dbReference type="ARBA" id="ARBA00022605"/>
    </source>
</evidence>
<feature type="binding site" evidence="6">
    <location>
        <position position="232"/>
    </location>
    <ligand>
        <name>NADP(+)</name>
        <dbReference type="ChEBI" id="CHEBI:58349"/>
    </ligand>
</feature>
<dbReference type="InterPro" id="IPR046346">
    <property type="entry name" value="Aminoacid_DH-like_N_sf"/>
</dbReference>
<feature type="binding site" evidence="6">
    <location>
        <position position="212"/>
    </location>
    <ligand>
        <name>shikimate</name>
        <dbReference type="ChEBI" id="CHEBI:36208"/>
    </ligand>
</feature>
<dbReference type="Proteomes" id="UP000057043">
    <property type="component" value="Unassembled WGS sequence"/>
</dbReference>
<dbReference type="InterPro" id="IPR022893">
    <property type="entry name" value="Shikimate_DH_fam"/>
</dbReference>
<feature type="binding site" evidence="6">
    <location>
        <position position="61"/>
    </location>
    <ligand>
        <name>shikimate</name>
        <dbReference type="ChEBI" id="CHEBI:36208"/>
    </ligand>
</feature>
<feature type="binding site" evidence="6">
    <location>
        <position position="76"/>
    </location>
    <ligand>
        <name>NADP(+)</name>
        <dbReference type="ChEBI" id="CHEBI:58349"/>
    </ligand>
</feature>
<comment type="caution">
    <text evidence="6">Lacks conserved residue(s) required for the propagation of feature annotation.</text>
</comment>
<comment type="similarity">
    <text evidence="6">Belongs to the shikimate dehydrogenase family.</text>
</comment>
<feature type="binding site" evidence="6">
    <location>
        <begin position="14"/>
        <end position="16"/>
    </location>
    <ligand>
        <name>shikimate</name>
        <dbReference type="ChEBI" id="CHEBI:36208"/>
    </ligand>
</feature>
<feature type="active site" description="Proton acceptor" evidence="6">
    <location>
        <position position="65"/>
    </location>
</feature>
<dbReference type="GO" id="GO:0004764">
    <property type="term" value="F:shikimate 3-dehydrogenase (NADP+) activity"/>
    <property type="evidence" value="ECO:0007669"/>
    <property type="project" value="UniProtKB-UniRule"/>
</dbReference>
<dbReference type="GO" id="GO:0019632">
    <property type="term" value="P:shikimate metabolic process"/>
    <property type="evidence" value="ECO:0007669"/>
    <property type="project" value="InterPro"/>
</dbReference>
<dbReference type="GO" id="GO:0009073">
    <property type="term" value="P:aromatic amino acid family biosynthetic process"/>
    <property type="evidence" value="ECO:0007669"/>
    <property type="project" value="UniProtKB-KW"/>
</dbReference>
<dbReference type="InterPro" id="IPR006151">
    <property type="entry name" value="Shikm_DH/Glu-tRNA_Rdtase"/>
</dbReference>
<dbReference type="PATRIC" id="fig|301375.7.peg.316"/>
<keyword evidence="4 6" id="KW-0560">Oxidoreductase</keyword>
<feature type="domain" description="Shikimate dehydrogenase substrate binding N-terminal" evidence="8">
    <location>
        <begin position="6"/>
        <end position="87"/>
    </location>
</feature>
<sequence length="268" mass="28620">MLVYAVFGDPVEHSLSPAMQNAAFSAMGLSARYLAFRVRRERLRDAILGAEAMDFGGLNLTIPLKEEALKVVVPDDNAAAMGAVNTVAFKEGSILGYNTDGLGALRALEGAGVRVDGSRILIIGAGGAAKAIARQLALSRAELSIANRDRGRALALAAAVGGRGYGLPDLEKLVPEAEVVVNATSVGMKEGDPRLLDGRLFREGQAVFDIVYNRKTELLQDATRAEARVLDGVMMLVYQGALSIEIWTGRKAPVDVMEQAVREELKNR</sequence>
<dbReference type="InterPro" id="IPR011342">
    <property type="entry name" value="Shikimate_DH"/>
</dbReference>
<feature type="binding site" evidence="6">
    <location>
        <position position="100"/>
    </location>
    <ligand>
        <name>shikimate</name>
        <dbReference type="ChEBI" id="CHEBI:36208"/>
    </ligand>
</feature>
<dbReference type="Pfam" id="PF18317">
    <property type="entry name" value="SDH_C"/>
    <property type="match status" value="1"/>
</dbReference>
<feature type="binding site" evidence="6">
    <location>
        <position position="239"/>
    </location>
    <ligand>
        <name>shikimate</name>
        <dbReference type="ChEBI" id="CHEBI:36208"/>
    </ligand>
</feature>
<proteinExistence type="inferred from homology"/>
<feature type="domain" description="Quinate/shikimate 5-dehydrogenase/glutamyl-tRNA reductase" evidence="7">
    <location>
        <begin position="115"/>
        <end position="185"/>
    </location>
</feature>
<keyword evidence="2 6" id="KW-0028">Amino-acid biosynthesis</keyword>
<protein>
    <recommendedName>
        <fullName evidence="1 6">Shikimate dehydrogenase (NADP(+))</fullName>
        <shortName evidence="6">SDH</shortName>
        <ecNumber evidence="1 6">1.1.1.25</ecNumber>
    </recommendedName>
</protein>
<dbReference type="SUPFAM" id="SSF53223">
    <property type="entry name" value="Aminoacid dehydrogenase-like, N-terminal domain"/>
    <property type="match status" value="1"/>
</dbReference>
<dbReference type="NCBIfam" id="TIGR00507">
    <property type="entry name" value="aroE"/>
    <property type="match status" value="1"/>
</dbReference>
<comment type="pathway">
    <text evidence="6">Metabolic intermediate biosynthesis; chorismate biosynthesis; chorismate from D-erythrose 4-phosphate and phosphoenolpyruvate: step 4/7.</text>
</comment>
<evidence type="ECO:0000256" key="4">
    <source>
        <dbReference type="ARBA" id="ARBA00023002"/>
    </source>
</evidence>
<feature type="domain" description="SDH C-terminal" evidence="9">
    <location>
        <begin position="235"/>
        <end position="262"/>
    </location>
</feature>
<dbReference type="InterPro" id="IPR041121">
    <property type="entry name" value="SDH_C"/>
</dbReference>
<dbReference type="PANTHER" id="PTHR21089:SF1">
    <property type="entry name" value="BIFUNCTIONAL 3-DEHYDROQUINATE DEHYDRATASE_SHIKIMATE DEHYDROGENASE, CHLOROPLASTIC"/>
    <property type="match status" value="1"/>
</dbReference>
<dbReference type="PANTHER" id="PTHR21089">
    <property type="entry name" value="SHIKIMATE DEHYDROGENASE"/>
    <property type="match status" value="1"/>
</dbReference>
<dbReference type="InterPro" id="IPR036291">
    <property type="entry name" value="NAD(P)-bd_dom_sf"/>
</dbReference>
<dbReference type="UniPathway" id="UPA00053">
    <property type="reaction ID" value="UER00087"/>
</dbReference>
<dbReference type="EMBL" id="LGFT01000066">
    <property type="protein sequence ID" value="KUK43533.1"/>
    <property type="molecule type" value="Genomic_DNA"/>
</dbReference>
<dbReference type="CDD" id="cd01065">
    <property type="entry name" value="NAD_bind_Shikimate_DH"/>
    <property type="match status" value="1"/>
</dbReference>
<comment type="catalytic activity">
    <reaction evidence="6">
        <text>shikimate + NADP(+) = 3-dehydroshikimate + NADPH + H(+)</text>
        <dbReference type="Rhea" id="RHEA:17737"/>
        <dbReference type="ChEBI" id="CHEBI:15378"/>
        <dbReference type="ChEBI" id="CHEBI:16630"/>
        <dbReference type="ChEBI" id="CHEBI:36208"/>
        <dbReference type="ChEBI" id="CHEBI:57783"/>
        <dbReference type="ChEBI" id="CHEBI:58349"/>
        <dbReference type="EC" id="1.1.1.25"/>
    </reaction>
</comment>
<dbReference type="Pfam" id="PF08501">
    <property type="entry name" value="Shikimate_dh_N"/>
    <property type="match status" value="1"/>
</dbReference>
<accession>A0A101FSB4</accession>
<gene>
    <name evidence="6" type="primary">aroE</name>
    <name evidence="10" type="ORF">XD72_2095</name>
</gene>
<evidence type="ECO:0000256" key="5">
    <source>
        <dbReference type="ARBA" id="ARBA00023141"/>
    </source>
</evidence>
<dbReference type="SUPFAM" id="SSF51735">
    <property type="entry name" value="NAD(P)-binding Rossmann-fold domains"/>
    <property type="match status" value="1"/>
</dbReference>
<name>A0A101FSB4_9EURY</name>
<dbReference type="GO" id="GO:0008652">
    <property type="term" value="P:amino acid biosynthetic process"/>
    <property type="evidence" value="ECO:0007669"/>
    <property type="project" value="UniProtKB-KW"/>
</dbReference>
<dbReference type="GO" id="GO:0009423">
    <property type="term" value="P:chorismate biosynthetic process"/>
    <property type="evidence" value="ECO:0007669"/>
    <property type="project" value="UniProtKB-UniRule"/>
</dbReference>
<dbReference type="EC" id="1.1.1.25" evidence="1 6"/>
<evidence type="ECO:0000259" key="9">
    <source>
        <dbReference type="Pfam" id="PF18317"/>
    </source>
</evidence>